<evidence type="ECO:0000313" key="3">
    <source>
        <dbReference type="Proteomes" id="UP000583556"/>
    </source>
</evidence>
<gene>
    <name evidence="2" type="ORF">HHL27_14600</name>
</gene>
<protein>
    <submittedName>
        <fullName evidence="2">DUF3106 domain-containing protein</fullName>
    </submittedName>
</protein>
<keyword evidence="3" id="KW-1185">Reference proteome</keyword>
<keyword evidence="1" id="KW-0812">Transmembrane</keyword>
<dbReference type="AlphaFoldDB" id="A0A7Y0BQR5"/>
<dbReference type="RefSeq" id="WP_169494178.1">
    <property type="nucleotide sequence ID" value="NZ_JABBGM010000006.1"/>
</dbReference>
<comment type="caution">
    <text evidence="2">The sequence shown here is derived from an EMBL/GenBank/DDBJ whole genome shotgun (WGS) entry which is preliminary data.</text>
</comment>
<name>A0A7Y0BQR5_9SPHN</name>
<evidence type="ECO:0000313" key="2">
    <source>
        <dbReference type="EMBL" id="NML94901.1"/>
    </source>
</evidence>
<dbReference type="InterPro" id="IPR025333">
    <property type="entry name" value="DUF4239"/>
</dbReference>
<organism evidence="2 3">
    <name type="scientific">Novosphingobium olei</name>
    <dbReference type="NCBI Taxonomy" id="2728851"/>
    <lineage>
        <taxon>Bacteria</taxon>
        <taxon>Pseudomonadati</taxon>
        <taxon>Pseudomonadota</taxon>
        <taxon>Alphaproteobacteria</taxon>
        <taxon>Sphingomonadales</taxon>
        <taxon>Sphingomonadaceae</taxon>
        <taxon>Novosphingobium</taxon>
    </lineage>
</organism>
<dbReference type="Proteomes" id="UP000583556">
    <property type="component" value="Unassembled WGS sequence"/>
</dbReference>
<keyword evidence="1" id="KW-1133">Transmembrane helix</keyword>
<dbReference type="Pfam" id="PF14023">
    <property type="entry name" value="Bestrophin-like"/>
    <property type="match status" value="1"/>
</dbReference>
<feature type="transmembrane region" description="Helical" evidence="1">
    <location>
        <begin position="44"/>
        <end position="66"/>
    </location>
</feature>
<feature type="transmembrane region" description="Helical" evidence="1">
    <location>
        <begin position="184"/>
        <end position="204"/>
    </location>
</feature>
<proteinExistence type="predicted"/>
<evidence type="ECO:0000256" key="1">
    <source>
        <dbReference type="SAM" id="Phobius"/>
    </source>
</evidence>
<reference evidence="2 3" key="1">
    <citation type="submission" date="2020-04" db="EMBL/GenBank/DDBJ databases">
        <title>Novosphingobium sp. TW-4 isolated from soil.</title>
        <authorList>
            <person name="Dahal R.H."/>
            <person name="Chaudhary D.K."/>
        </authorList>
    </citation>
    <scope>NUCLEOTIDE SEQUENCE [LARGE SCALE GENOMIC DNA]</scope>
    <source>
        <strain evidence="2 3">TW-4</strain>
    </source>
</reference>
<keyword evidence="1" id="KW-0472">Membrane</keyword>
<dbReference type="EMBL" id="JABBGM010000006">
    <property type="protein sequence ID" value="NML94901.1"/>
    <property type="molecule type" value="Genomic_DNA"/>
</dbReference>
<sequence length="254" mass="27125">MDDAPLMLVGSGLLLAMIGSYGLGSVLHGVLLRGRPDTSTNDESYVLSGVFGLLALLMAFGFSLAIGRYETRRELVTSEANAISTMASRLSLLDEAQRAALLTPLATYARARAQSGLIDDDTRWEKAAREAALQCDGFGKRLFATLRSMPPDTRGPSLTQAYNDMCDVATARHAARKARLPAEVLLLLALYCCAGATMLGYTLAGTGKRHLLASAIFFALLSSAFVTILDLDRPRGGAILVPQEELETVARSIA</sequence>
<feature type="transmembrane region" description="Helical" evidence="1">
    <location>
        <begin position="210"/>
        <end position="229"/>
    </location>
</feature>
<accession>A0A7Y0BQR5</accession>
<feature type="transmembrane region" description="Helical" evidence="1">
    <location>
        <begin position="12"/>
        <end position="32"/>
    </location>
</feature>